<evidence type="ECO:0000313" key="15">
    <source>
        <dbReference type="Proteomes" id="UP000256561"/>
    </source>
</evidence>
<keyword evidence="10 14" id="KW-0378">Hydrolase</keyword>
<dbReference type="GO" id="GO:0017001">
    <property type="term" value="P:antibiotic catabolic process"/>
    <property type="evidence" value="ECO:0007669"/>
    <property type="project" value="InterPro"/>
</dbReference>
<evidence type="ECO:0000256" key="3">
    <source>
        <dbReference type="ARBA" id="ARBA00004418"/>
    </source>
</evidence>
<dbReference type="InterPro" id="IPR001018">
    <property type="entry name" value="Beta-lactamase_class-B_CS"/>
</dbReference>
<keyword evidence="7" id="KW-0479">Metal-binding</keyword>
<reference evidence="15" key="1">
    <citation type="submission" date="2018-08" db="EMBL/GenBank/DDBJ databases">
        <authorList>
            <person name="Zhang J."/>
            <person name="Du Z.-J."/>
        </authorList>
    </citation>
    <scope>NUCLEOTIDE SEQUENCE [LARGE SCALE GENOMIC DNA]</scope>
    <source>
        <strain evidence="15">KCTC 52655</strain>
    </source>
</reference>
<evidence type="ECO:0000256" key="1">
    <source>
        <dbReference type="ARBA" id="ARBA00001526"/>
    </source>
</evidence>
<comment type="catalytic activity">
    <reaction evidence="1">
        <text>a beta-lactam + H2O = a substituted beta-amino acid</text>
        <dbReference type="Rhea" id="RHEA:20401"/>
        <dbReference type="ChEBI" id="CHEBI:15377"/>
        <dbReference type="ChEBI" id="CHEBI:35627"/>
        <dbReference type="ChEBI" id="CHEBI:140347"/>
        <dbReference type="EC" id="3.5.2.6"/>
    </reaction>
</comment>
<dbReference type="SUPFAM" id="SSF56281">
    <property type="entry name" value="Metallo-hydrolase/oxidoreductase"/>
    <property type="match status" value="1"/>
</dbReference>
<evidence type="ECO:0000256" key="9">
    <source>
        <dbReference type="ARBA" id="ARBA00022764"/>
    </source>
</evidence>
<comment type="subunit">
    <text evidence="5">Monomer.</text>
</comment>
<feature type="domain" description="Metallo-beta-lactamase" evidence="13">
    <location>
        <begin position="62"/>
        <end position="236"/>
    </location>
</feature>
<dbReference type="EC" id="3.5.2.6" evidence="6"/>
<dbReference type="InterPro" id="IPR036866">
    <property type="entry name" value="RibonucZ/Hydroxyglut_hydro"/>
</dbReference>
<evidence type="ECO:0000256" key="4">
    <source>
        <dbReference type="ARBA" id="ARBA00005250"/>
    </source>
</evidence>
<evidence type="ECO:0000256" key="5">
    <source>
        <dbReference type="ARBA" id="ARBA00011245"/>
    </source>
</evidence>
<evidence type="ECO:0000256" key="8">
    <source>
        <dbReference type="ARBA" id="ARBA00022729"/>
    </source>
</evidence>
<comment type="cofactor">
    <cofactor evidence="2">
        <name>Zn(2+)</name>
        <dbReference type="ChEBI" id="CHEBI:29105"/>
    </cofactor>
</comment>
<evidence type="ECO:0000256" key="11">
    <source>
        <dbReference type="ARBA" id="ARBA00022833"/>
    </source>
</evidence>
<dbReference type="EMBL" id="QRHA01000015">
    <property type="protein sequence ID" value="RDV24042.1"/>
    <property type="molecule type" value="Genomic_DNA"/>
</dbReference>
<dbReference type="SMART" id="SM00849">
    <property type="entry name" value="Lactamase_B"/>
    <property type="match status" value="1"/>
</dbReference>
<accession>A0A3D8M4H5</accession>
<evidence type="ECO:0000259" key="13">
    <source>
        <dbReference type="SMART" id="SM00849"/>
    </source>
</evidence>
<keyword evidence="12" id="KW-0046">Antibiotic resistance</keyword>
<sequence length="300" mass="32839">MVHSVNLNVLERGNTVQKFKVISALGLGLLFACATQAQMQFDDVDITDTPLRGSVHMLQGMGGNIGVSAGKDGILIIDDQFEPLAEKISAALDELGSGGPRYIINTHYHGDHTGGNAHFHTHKGSTIFAHENVRIRLASDDSVDEAALPVVTYEDGIKLHFNGETLHVMHLPSAHTDGDSVVWFEQSNILHTGDLLFNGLFPFIDLSAGGSVSGYIESVKSLLEKVDENTMIISGHGPIANKKQYESNLAMIEETYAYVQAQKAAGKSLDAVIQEGLDEKWKDWSWSFISEEKWISTLYQ</sequence>
<evidence type="ECO:0000256" key="6">
    <source>
        <dbReference type="ARBA" id="ARBA00012865"/>
    </source>
</evidence>
<dbReference type="PANTHER" id="PTHR42951">
    <property type="entry name" value="METALLO-BETA-LACTAMASE DOMAIN-CONTAINING"/>
    <property type="match status" value="1"/>
</dbReference>
<evidence type="ECO:0000313" key="14">
    <source>
        <dbReference type="EMBL" id="RDV24042.1"/>
    </source>
</evidence>
<protein>
    <recommendedName>
        <fullName evidence="6">beta-lactamase</fullName>
        <ecNumber evidence="6">3.5.2.6</ecNumber>
    </recommendedName>
</protein>
<dbReference type="CDD" id="cd16282">
    <property type="entry name" value="metallo-hydrolase-like_MBL-fold"/>
    <property type="match status" value="1"/>
</dbReference>
<organism evidence="14 15">
    <name type="scientific">Alteromonas aestuariivivens</name>
    <dbReference type="NCBI Taxonomy" id="1938339"/>
    <lineage>
        <taxon>Bacteria</taxon>
        <taxon>Pseudomonadati</taxon>
        <taxon>Pseudomonadota</taxon>
        <taxon>Gammaproteobacteria</taxon>
        <taxon>Alteromonadales</taxon>
        <taxon>Alteromonadaceae</taxon>
        <taxon>Alteromonas/Salinimonas group</taxon>
        <taxon>Alteromonas</taxon>
    </lineage>
</organism>
<keyword evidence="11" id="KW-0862">Zinc</keyword>
<dbReference type="InterPro" id="IPR001279">
    <property type="entry name" value="Metallo-B-lactamas"/>
</dbReference>
<dbReference type="GO" id="GO:0008270">
    <property type="term" value="F:zinc ion binding"/>
    <property type="evidence" value="ECO:0007669"/>
    <property type="project" value="InterPro"/>
</dbReference>
<comment type="similarity">
    <text evidence="4">Belongs to the metallo-beta-lactamase superfamily. Class-B beta-lactamase family.</text>
</comment>
<dbReference type="Proteomes" id="UP000256561">
    <property type="component" value="Unassembled WGS sequence"/>
</dbReference>
<dbReference type="AlphaFoldDB" id="A0A3D8M4H5"/>
<dbReference type="Gene3D" id="3.60.15.10">
    <property type="entry name" value="Ribonuclease Z/Hydroxyacylglutathione hydrolase-like"/>
    <property type="match status" value="1"/>
</dbReference>
<evidence type="ECO:0000256" key="10">
    <source>
        <dbReference type="ARBA" id="ARBA00022801"/>
    </source>
</evidence>
<name>A0A3D8M4H5_9ALTE</name>
<dbReference type="OrthoDB" id="9769598at2"/>
<proteinExistence type="inferred from homology"/>
<gene>
    <name evidence="14" type="ORF">DXV75_15870</name>
</gene>
<dbReference type="PANTHER" id="PTHR42951:SF4">
    <property type="entry name" value="ACYL-COENZYME A THIOESTERASE MBLAC2"/>
    <property type="match status" value="1"/>
</dbReference>
<dbReference type="GO" id="GO:0042597">
    <property type="term" value="C:periplasmic space"/>
    <property type="evidence" value="ECO:0007669"/>
    <property type="project" value="UniProtKB-SubCell"/>
</dbReference>
<evidence type="ECO:0000256" key="7">
    <source>
        <dbReference type="ARBA" id="ARBA00022723"/>
    </source>
</evidence>
<keyword evidence="8" id="KW-0732">Signal</keyword>
<comment type="subcellular location">
    <subcellularLocation>
        <location evidence="3">Periplasm</location>
    </subcellularLocation>
</comment>
<keyword evidence="15" id="KW-1185">Reference proteome</keyword>
<dbReference type="GO" id="GO:0008800">
    <property type="term" value="F:beta-lactamase activity"/>
    <property type="evidence" value="ECO:0007669"/>
    <property type="project" value="UniProtKB-EC"/>
</dbReference>
<comment type="caution">
    <text evidence="14">The sequence shown here is derived from an EMBL/GenBank/DDBJ whole genome shotgun (WGS) entry which is preliminary data.</text>
</comment>
<dbReference type="PROSITE" id="PS00743">
    <property type="entry name" value="BETA_LACTAMASE_B_1"/>
    <property type="match status" value="1"/>
</dbReference>
<dbReference type="GO" id="GO:0046677">
    <property type="term" value="P:response to antibiotic"/>
    <property type="evidence" value="ECO:0007669"/>
    <property type="project" value="UniProtKB-KW"/>
</dbReference>
<dbReference type="Pfam" id="PF00753">
    <property type="entry name" value="Lactamase_B"/>
    <property type="match status" value="1"/>
</dbReference>
<keyword evidence="9" id="KW-0574">Periplasm</keyword>
<evidence type="ECO:0000256" key="12">
    <source>
        <dbReference type="ARBA" id="ARBA00023251"/>
    </source>
</evidence>
<evidence type="ECO:0000256" key="2">
    <source>
        <dbReference type="ARBA" id="ARBA00001947"/>
    </source>
</evidence>
<dbReference type="InterPro" id="IPR050855">
    <property type="entry name" value="NDM-1-like"/>
</dbReference>